<dbReference type="SUPFAM" id="SSF51604">
    <property type="entry name" value="Enolase C-terminal domain-like"/>
    <property type="match status" value="1"/>
</dbReference>
<dbReference type="GO" id="GO:0016836">
    <property type="term" value="F:hydro-lyase activity"/>
    <property type="evidence" value="ECO:0007669"/>
    <property type="project" value="TreeGrafter"/>
</dbReference>
<organism evidence="6 7">
    <name type="scientific">Actinoplanes xinjiangensis</name>
    <dbReference type="NCBI Taxonomy" id="512350"/>
    <lineage>
        <taxon>Bacteria</taxon>
        <taxon>Bacillati</taxon>
        <taxon>Actinomycetota</taxon>
        <taxon>Actinomycetes</taxon>
        <taxon>Micromonosporales</taxon>
        <taxon>Micromonosporaceae</taxon>
        <taxon>Actinoplanes</taxon>
    </lineage>
</organism>
<keyword evidence="7" id="KW-1185">Reference proteome</keyword>
<dbReference type="PANTHER" id="PTHR13794:SF58">
    <property type="entry name" value="MITOCHONDRIAL ENOLASE SUPERFAMILY MEMBER 1"/>
    <property type="match status" value="1"/>
</dbReference>
<dbReference type="InterPro" id="IPR025997">
    <property type="entry name" value="SBP_2_dom"/>
</dbReference>
<protein>
    <submittedName>
        <fullName evidence="6">Enolase-like protein</fullName>
    </submittedName>
</protein>
<gene>
    <name evidence="6" type="ORF">BC793_12455</name>
</gene>
<evidence type="ECO:0000256" key="4">
    <source>
        <dbReference type="SAM" id="SignalP"/>
    </source>
</evidence>
<evidence type="ECO:0000259" key="5">
    <source>
        <dbReference type="SMART" id="SM00922"/>
    </source>
</evidence>
<dbReference type="Gene3D" id="3.40.50.2300">
    <property type="match status" value="2"/>
</dbReference>
<dbReference type="GO" id="GO:0009063">
    <property type="term" value="P:amino acid catabolic process"/>
    <property type="evidence" value="ECO:0007669"/>
    <property type="project" value="InterPro"/>
</dbReference>
<evidence type="ECO:0000256" key="2">
    <source>
        <dbReference type="ARBA" id="ARBA00022723"/>
    </source>
</evidence>
<feature type="signal peptide" evidence="4">
    <location>
        <begin position="1"/>
        <end position="22"/>
    </location>
</feature>
<dbReference type="PROSITE" id="PS00909">
    <property type="entry name" value="MR_MLE_2"/>
    <property type="match status" value="1"/>
</dbReference>
<comment type="cofactor">
    <cofactor evidence="1">
        <name>Mg(2+)</name>
        <dbReference type="ChEBI" id="CHEBI:18420"/>
    </cofactor>
</comment>
<dbReference type="Pfam" id="PF13407">
    <property type="entry name" value="Peripla_BP_4"/>
    <property type="match status" value="1"/>
</dbReference>
<dbReference type="SMART" id="SM00922">
    <property type="entry name" value="MR_MLE"/>
    <property type="match status" value="1"/>
</dbReference>
<dbReference type="CDD" id="cd01536">
    <property type="entry name" value="PBP1_ABC_sugar_binding-like"/>
    <property type="match status" value="1"/>
</dbReference>
<dbReference type="InterPro" id="IPR013342">
    <property type="entry name" value="Mandelate_racemase_C"/>
</dbReference>
<dbReference type="InterPro" id="IPR036849">
    <property type="entry name" value="Enolase-like_C_sf"/>
</dbReference>
<dbReference type="AlphaFoldDB" id="A0A316ETV0"/>
<evidence type="ECO:0000313" key="7">
    <source>
        <dbReference type="Proteomes" id="UP000245697"/>
    </source>
</evidence>
<proteinExistence type="predicted"/>
<dbReference type="InterPro" id="IPR029065">
    <property type="entry name" value="Enolase_C-like"/>
</dbReference>
<dbReference type="InterPro" id="IPR046945">
    <property type="entry name" value="RHMD-like"/>
</dbReference>
<dbReference type="RefSeq" id="WP_239170489.1">
    <property type="nucleotide sequence ID" value="NZ_BONA01000077.1"/>
</dbReference>
<dbReference type="InterPro" id="IPR028082">
    <property type="entry name" value="Peripla_BP_I"/>
</dbReference>
<dbReference type="Gene3D" id="3.20.20.120">
    <property type="entry name" value="Enolase-like C-terminal domain"/>
    <property type="match status" value="2"/>
</dbReference>
<evidence type="ECO:0000256" key="1">
    <source>
        <dbReference type="ARBA" id="ARBA00001946"/>
    </source>
</evidence>
<keyword evidence="3" id="KW-0460">Magnesium</keyword>
<evidence type="ECO:0000256" key="3">
    <source>
        <dbReference type="ARBA" id="ARBA00022842"/>
    </source>
</evidence>
<evidence type="ECO:0000313" key="6">
    <source>
        <dbReference type="EMBL" id="PWK36074.1"/>
    </source>
</evidence>
<feature type="domain" description="Mandelate racemase/muconate lactonizing enzyme C-terminal" evidence="5">
    <location>
        <begin position="299"/>
        <end position="399"/>
    </location>
</feature>
<dbReference type="InterPro" id="IPR018110">
    <property type="entry name" value="Mandel_Rmase/mucon_lact_enz_CS"/>
</dbReference>
<dbReference type="Proteomes" id="UP000245697">
    <property type="component" value="Unassembled WGS sequence"/>
</dbReference>
<dbReference type="Pfam" id="PF13378">
    <property type="entry name" value="MR_MLE_C"/>
    <property type="match status" value="2"/>
</dbReference>
<sequence>MNRHAFLRLGAIAVLATALLTAACNRDKTSAGSGGDSAAQPLIGVDYPRSDTDFWNSYIKYVPEFAKELGVELKTTNSQNDIANLISNVQTFRSQGVKGVVMAPQDTAAVAPTLDQLASAKIPVVTIDTRPDTGKVFMVVRADNRAYGTKACQFLGTKLGGKGKVVMLQGGLDSINGRDRTEAFNECMKKDFPGVTVFGEATDWKADVAASKLQTRFTSDPDIKGVYMQSSFALSGTLQILAQRGLKVPPTDPKHALTEQEALALLRDRAAGRDARAAELLRDGYPAYTTTPGWLGYDDDKLDRLCAEAVGAGYQLIKLKVGGNLADDVRRMGIARRAVGPDIRIAVDANQIWGVPDAIGWMRELSRFDPYWIEEPTSPDDVQIDACRVGGVNENLAILLLAAKFGVPVCPHAGGVGLCELVQHLAMFDYVAVSGSLQDRFIEYVDHLHEHFAEPAQIRAGRYLAPTAAGMSAEITPASLHAYRFPDGPAWTTEVAA</sequence>
<comment type="caution">
    <text evidence="6">The sequence shown here is derived from an EMBL/GenBank/DDBJ whole genome shotgun (WGS) entry which is preliminary data.</text>
</comment>
<feature type="chain" id="PRO_5039015697" evidence="4">
    <location>
        <begin position="23"/>
        <end position="497"/>
    </location>
</feature>
<reference evidence="6 7" key="1">
    <citation type="submission" date="2018-05" db="EMBL/GenBank/DDBJ databases">
        <title>Genomic Encyclopedia of Archaeal and Bacterial Type Strains, Phase II (KMG-II): from individual species to whole genera.</title>
        <authorList>
            <person name="Goeker M."/>
        </authorList>
    </citation>
    <scope>NUCLEOTIDE SEQUENCE [LARGE SCALE GENOMIC DNA]</scope>
    <source>
        <strain evidence="6 7">DSM 45184</strain>
    </source>
</reference>
<dbReference type="PROSITE" id="PS51257">
    <property type="entry name" value="PROKAR_LIPOPROTEIN"/>
    <property type="match status" value="1"/>
</dbReference>
<dbReference type="GO" id="GO:0016052">
    <property type="term" value="P:carbohydrate catabolic process"/>
    <property type="evidence" value="ECO:0007669"/>
    <property type="project" value="TreeGrafter"/>
</dbReference>
<keyword evidence="2" id="KW-0479">Metal-binding</keyword>
<dbReference type="EMBL" id="QGGR01000024">
    <property type="protein sequence ID" value="PWK36074.1"/>
    <property type="molecule type" value="Genomic_DNA"/>
</dbReference>
<dbReference type="GO" id="GO:0000287">
    <property type="term" value="F:magnesium ion binding"/>
    <property type="evidence" value="ECO:0007669"/>
    <property type="project" value="TreeGrafter"/>
</dbReference>
<dbReference type="SUPFAM" id="SSF53822">
    <property type="entry name" value="Periplasmic binding protein-like I"/>
    <property type="match status" value="1"/>
</dbReference>
<keyword evidence="4" id="KW-0732">Signal</keyword>
<name>A0A316ETV0_9ACTN</name>
<dbReference type="PANTHER" id="PTHR13794">
    <property type="entry name" value="ENOLASE SUPERFAMILY, MANDELATE RACEMASE"/>
    <property type="match status" value="1"/>
</dbReference>
<accession>A0A316ETV0</accession>